<feature type="binding site" evidence="4">
    <location>
        <position position="328"/>
    </location>
    <ligand>
        <name>Zn(2+)</name>
        <dbReference type="ChEBI" id="CHEBI:29105"/>
    </ligand>
</feature>
<evidence type="ECO:0000256" key="2">
    <source>
        <dbReference type="ARBA" id="ARBA00022679"/>
    </source>
</evidence>
<dbReference type="NCBIfam" id="TIGR00449">
    <property type="entry name" value="tgt_general"/>
    <property type="match status" value="1"/>
</dbReference>
<dbReference type="InterPro" id="IPR004803">
    <property type="entry name" value="TGT"/>
</dbReference>
<dbReference type="PANTHER" id="PTHR46499:SF1">
    <property type="entry name" value="QUEUINE TRNA-RIBOSYLTRANSFERASE"/>
    <property type="match status" value="1"/>
</dbReference>
<keyword evidence="3 4" id="KW-0819">tRNA processing</keyword>
<evidence type="ECO:0000256" key="4">
    <source>
        <dbReference type="HAMAP-Rule" id="MF_00168"/>
    </source>
</evidence>
<evidence type="ECO:0000313" key="7">
    <source>
        <dbReference type="Proteomes" id="UP001162734"/>
    </source>
</evidence>
<dbReference type="EC" id="2.4.2.29" evidence="4"/>
<keyword evidence="1 4" id="KW-0328">Glycosyltransferase</keyword>
<protein>
    <recommendedName>
        <fullName evidence="4">Queuine tRNA-ribosyltransferase</fullName>
        <ecNumber evidence="4">2.4.2.29</ecNumber>
    </recommendedName>
    <alternativeName>
        <fullName evidence="4">Guanine insertion enzyme</fullName>
    </alternativeName>
    <alternativeName>
        <fullName evidence="4">tRNA-guanine transglycosylase</fullName>
    </alternativeName>
</protein>
<dbReference type="RefSeq" id="WP_248343657.1">
    <property type="nucleotide sequence ID" value="NZ_AP025592.1"/>
</dbReference>
<sequence length="394" mass="43202">MIRYQLLRQDGEARRGRLETPHGTLETPVFMPVGTAATVKTLSPDELTGLGAGIILGNTYHLYLRPGHERIARLGGLHRFMSWQGALLTDSGGFQVFSLGEGKGGEEGAGKGSLVKIVEEGVEFRSHLDGGKHFLSPERAVEIQEALGADVIMAFDECPPSLADRAYHERSLARTQRWLLRCRDAWTEAEARKADEGPQARTPCALFGIAQGGLFPDLRRRAIEEAAALELPGYALGGYAVGEEPEQMWEGVARDAPLLPAGKPRYLMGVGTPEDLLAGIAAGVDMFDCVLPTRCARNGLLFTSRGRLTIRNARYADDPRPPDPACGCYTCRNFSRAYLRHLFRAGELLGLRLNTLHNVHHYLTLMAEARAAIEAGRFAAFRQERLAAWRSGPE</sequence>
<gene>
    <name evidence="6" type="primary">tgt-2</name>
    <name evidence="4" type="synonym">tgt</name>
    <name evidence="6" type="ORF">AMPC_01730</name>
</gene>
<comment type="similarity">
    <text evidence="4">Belongs to the queuine tRNA-ribosyltransferase family.</text>
</comment>
<accession>A0ABN6N3E8</accession>
<dbReference type="NCBIfam" id="TIGR00430">
    <property type="entry name" value="Q_tRNA_tgt"/>
    <property type="match status" value="1"/>
</dbReference>
<reference evidence="7" key="1">
    <citation type="journal article" date="2022" name="Int. J. Syst. Evol. Microbiol.">
        <title>Anaeromyxobacter oryzae sp. nov., Anaeromyxobacter diazotrophicus sp. nov. and Anaeromyxobacter paludicola sp. nov., isolated from paddy soils.</title>
        <authorList>
            <person name="Itoh H."/>
            <person name="Xu Z."/>
            <person name="Mise K."/>
            <person name="Masuda Y."/>
            <person name="Ushijima N."/>
            <person name="Hayakawa C."/>
            <person name="Shiratori Y."/>
            <person name="Senoo K."/>
        </authorList>
    </citation>
    <scope>NUCLEOTIDE SEQUENCE [LARGE SCALE GENOMIC DNA]</scope>
    <source>
        <strain evidence="7">Red630</strain>
    </source>
</reference>
<dbReference type="PANTHER" id="PTHR46499">
    <property type="entry name" value="QUEUINE TRNA-RIBOSYLTRANSFERASE"/>
    <property type="match status" value="1"/>
</dbReference>
<feature type="binding site" evidence="4">
    <location>
        <position position="211"/>
    </location>
    <ligand>
        <name>substrate</name>
    </ligand>
</feature>
<keyword evidence="2 4" id="KW-0808">Transferase</keyword>
<evidence type="ECO:0000313" key="6">
    <source>
        <dbReference type="EMBL" id="BDG07060.1"/>
    </source>
</evidence>
<feature type="active site" description="Proton acceptor" evidence="4">
    <location>
        <position position="90"/>
    </location>
</feature>
<feature type="binding site" evidence="4">
    <location>
        <position position="326"/>
    </location>
    <ligand>
        <name>Zn(2+)</name>
        <dbReference type="ChEBI" id="CHEBI:29105"/>
    </ligand>
</feature>
<evidence type="ECO:0000259" key="5">
    <source>
        <dbReference type="Pfam" id="PF01702"/>
    </source>
</evidence>
<feature type="domain" description="tRNA-guanine(15) transglycosylase-like" evidence="5">
    <location>
        <begin position="12"/>
        <end position="390"/>
    </location>
</feature>
<feature type="binding site" evidence="4">
    <location>
        <begin position="90"/>
        <end position="94"/>
    </location>
    <ligand>
        <name>substrate</name>
    </ligand>
</feature>
<dbReference type="InterPro" id="IPR050076">
    <property type="entry name" value="ArchSynthase1/Queuine_TRR"/>
</dbReference>
<keyword evidence="4" id="KW-0671">Queuosine biosynthesis</keyword>
<comment type="function">
    <text evidence="4">Catalyzes the base-exchange of a guanine (G) residue with the queuine precursor 7-aminomethyl-7-deazaguanine (PreQ1) at position 34 (anticodon wobble position) in tRNAs with GU(N) anticodons (tRNA-Asp, -Asn, -His and -Tyr). Catalysis occurs through a double-displacement mechanism. The nucleophile active site attacks the C1' of nucleotide 34 to detach the guanine base from the RNA, forming a covalent enzyme-RNA intermediate. The proton acceptor active site deprotonates the incoming PreQ1, allowing a nucleophilic attack on the C1' of the ribose to form the product. After dissociation, two additional enzymatic reactions on the tRNA convert PreQ1 to queuine (Q), resulting in the hypermodified nucleoside queuosine (7-(((4,5-cis-dihydroxy-2-cyclopenten-1-yl)amino)methyl)-7-deazaguanosine).</text>
</comment>
<feature type="active site" description="Nucleophile" evidence="4">
    <location>
        <position position="288"/>
    </location>
</feature>
<feature type="binding site" evidence="4">
    <location>
        <position position="238"/>
    </location>
    <ligand>
        <name>substrate</name>
    </ligand>
</feature>
<organism evidence="6 7">
    <name type="scientific">Anaeromyxobacter paludicola</name>
    <dbReference type="NCBI Taxonomy" id="2918171"/>
    <lineage>
        <taxon>Bacteria</taxon>
        <taxon>Pseudomonadati</taxon>
        <taxon>Myxococcota</taxon>
        <taxon>Myxococcia</taxon>
        <taxon>Myxococcales</taxon>
        <taxon>Cystobacterineae</taxon>
        <taxon>Anaeromyxobacteraceae</taxon>
        <taxon>Anaeromyxobacter</taxon>
    </lineage>
</organism>
<feature type="binding site" evidence="4">
    <location>
        <position position="156"/>
    </location>
    <ligand>
        <name>substrate</name>
    </ligand>
</feature>
<keyword evidence="4" id="KW-0479">Metal-binding</keyword>
<comment type="catalytic activity">
    <reaction evidence="4">
        <text>7-aminomethyl-7-carbaguanine + guanosine(34) in tRNA = 7-aminomethyl-7-carbaguanosine(34) in tRNA + guanine</text>
        <dbReference type="Rhea" id="RHEA:24104"/>
        <dbReference type="Rhea" id="RHEA-COMP:10341"/>
        <dbReference type="Rhea" id="RHEA-COMP:10342"/>
        <dbReference type="ChEBI" id="CHEBI:16235"/>
        <dbReference type="ChEBI" id="CHEBI:58703"/>
        <dbReference type="ChEBI" id="CHEBI:74269"/>
        <dbReference type="ChEBI" id="CHEBI:82833"/>
        <dbReference type="EC" id="2.4.2.29"/>
    </reaction>
</comment>
<dbReference type="Pfam" id="PF01702">
    <property type="entry name" value="TGT"/>
    <property type="match status" value="1"/>
</dbReference>
<proteinExistence type="inferred from homology"/>
<dbReference type="Gene3D" id="3.20.20.105">
    <property type="entry name" value="Queuine tRNA-ribosyltransferase-like"/>
    <property type="match status" value="1"/>
</dbReference>
<dbReference type="InterPro" id="IPR002616">
    <property type="entry name" value="tRNA_ribo_trans-like"/>
</dbReference>
<feature type="binding site" evidence="4">
    <location>
        <position position="331"/>
    </location>
    <ligand>
        <name>Zn(2+)</name>
        <dbReference type="ChEBI" id="CHEBI:29105"/>
    </ligand>
</feature>
<comment type="cofactor">
    <cofactor evidence="4">
        <name>Zn(2+)</name>
        <dbReference type="ChEBI" id="CHEBI:29105"/>
    </cofactor>
    <text evidence="4">Binds 1 zinc ion per subunit.</text>
</comment>
<dbReference type="Proteomes" id="UP001162734">
    <property type="component" value="Chromosome"/>
</dbReference>
<name>A0ABN6N3E8_9BACT</name>
<evidence type="ECO:0000256" key="3">
    <source>
        <dbReference type="ARBA" id="ARBA00022694"/>
    </source>
</evidence>
<dbReference type="SUPFAM" id="SSF51713">
    <property type="entry name" value="tRNA-guanine transglycosylase"/>
    <property type="match status" value="1"/>
</dbReference>
<dbReference type="HAMAP" id="MF_00168">
    <property type="entry name" value="Q_tRNA_Tgt"/>
    <property type="match status" value="1"/>
</dbReference>
<dbReference type="EMBL" id="AP025592">
    <property type="protein sequence ID" value="BDG07060.1"/>
    <property type="molecule type" value="Genomic_DNA"/>
</dbReference>
<feature type="region of interest" description="RNA binding; important for wobble base 34 recognition" evidence="4">
    <location>
        <begin position="293"/>
        <end position="297"/>
    </location>
</feature>
<keyword evidence="4" id="KW-0862">Zinc</keyword>
<comment type="pathway">
    <text evidence="4">tRNA modification; tRNA-queuosine biosynthesis.</text>
</comment>
<evidence type="ECO:0000256" key="1">
    <source>
        <dbReference type="ARBA" id="ARBA00022676"/>
    </source>
</evidence>
<dbReference type="InterPro" id="IPR036511">
    <property type="entry name" value="TGT-like_sf"/>
</dbReference>
<comment type="subunit">
    <text evidence="4">Homodimer. Within each dimer, one monomer is responsible for RNA recognition and catalysis, while the other monomer binds to the replacement base PreQ1.</text>
</comment>
<feature type="binding site" evidence="4">
    <location>
        <position position="357"/>
    </location>
    <ligand>
        <name>Zn(2+)</name>
        <dbReference type="ChEBI" id="CHEBI:29105"/>
    </ligand>
</feature>
<keyword evidence="7" id="KW-1185">Reference proteome</keyword>
<feature type="region of interest" description="RNA binding" evidence="4">
    <location>
        <begin position="269"/>
        <end position="275"/>
    </location>
</feature>